<keyword evidence="1" id="KW-1133">Transmembrane helix</keyword>
<dbReference type="AlphaFoldDB" id="X1UKA8"/>
<evidence type="ECO:0000256" key="1">
    <source>
        <dbReference type="SAM" id="Phobius"/>
    </source>
</evidence>
<accession>X1UKA8</accession>
<reference evidence="2" key="1">
    <citation type="journal article" date="2014" name="Front. Microbiol.">
        <title>High frequency of phylogenetically diverse reductive dehalogenase-homologous genes in deep subseafloor sedimentary metagenomes.</title>
        <authorList>
            <person name="Kawai M."/>
            <person name="Futagami T."/>
            <person name="Toyoda A."/>
            <person name="Takaki Y."/>
            <person name="Nishi S."/>
            <person name="Hori S."/>
            <person name="Arai W."/>
            <person name="Tsubouchi T."/>
            <person name="Morono Y."/>
            <person name="Uchiyama I."/>
            <person name="Ito T."/>
            <person name="Fujiyama A."/>
            <person name="Inagaki F."/>
            <person name="Takami H."/>
        </authorList>
    </citation>
    <scope>NUCLEOTIDE SEQUENCE</scope>
    <source>
        <strain evidence="2">Expedition CK06-06</strain>
    </source>
</reference>
<protein>
    <submittedName>
        <fullName evidence="2">Uncharacterized protein</fullName>
    </submittedName>
</protein>
<comment type="caution">
    <text evidence="2">The sequence shown here is derived from an EMBL/GenBank/DDBJ whole genome shotgun (WGS) entry which is preliminary data.</text>
</comment>
<evidence type="ECO:0000313" key="2">
    <source>
        <dbReference type="EMBL" id="GAJ00341.1"/>
    </source>
</evidence>
<name>X1UKA8_9ZZZZ</name>
<organism evidence="2">
    <name type="scientific">marine sediment metagenome</name>
    <dbReference type="NCBI Taxonomy" id="412755"/>
    <lineage>
        <taxon>unclassified sequences</taxon>
        <taxon>metagenomes</taxon>
        <taxon>ecological metagenomes</taxon>
    </lineage>
</organism>
<keyword evidence="1" id="KW-0812">Transmembrane</keyword>
<proteinExistence type="predicted"/>
<feature type="transmembrane region" description="Helical" evidence="1">
    <location>
        <begin position="12"/>
        <end position="36"/>
    </location>
</feature>
<dbReference type="EMBL" id="BARW01018563">
    <property type="protein sequence ID" value="GAJ00341.1"/>
    <property type="molecule type" value="Genomic_DNA"/>
</dbReference>
<gene>
    <name evidence="2" type="ORF">S12H4_31759</name>
</gene>
<keyword evidence="1" id="KW-0472">Membrane</keyword>
<sequence>MRDVFPTFLAPATITLNLIIVFTPIFFDYNLIIVNIKIKVLIFNHKNFIINFNCLFFQFLKNFSCNYEILLQPF</sequence>